<feature type="modified residue" description="N6-(pyridoxal phosphate)lysine" evidence="4">
    <location>
        <position position="249"/>
    </location>
</feature>
<dbReference type="GO" id="GO:0006777">
    <property type="term" value="P:Mo-molybdopterin cofactor biosynthetic process"/>
    <property type="evidence" value="ECO:0007669"/>
    <property type="project" value="UniProtKB-UniRule"/>
</dbReference>
<comment type="catalytic activity">
    <reaction evidence="4">
        <text>Mo-molybdopterin + L-cysteine + AH2 = thio-Mo-molybdopterin + L-alanine + A + H2O</text>
        <dbReference type="Rhea" id="RHEA:42636"/>
        <dbReference type="ChEBI" id="CHEBI:13193"/>
        <dbReference type="ChEBI" id="CHEBI:15377"/>
        <dbReference type="ChEBI" id="CHEBI:17499"/>
        <dbReference type="ChEBI" id="CHEBI:35235"/>
        <dbReference type="ChEBI" id="CHEBI:57972"/>
        <dbReference type="ChEBI" id="CHEBI:71302"/>
        <dbReference type="ChEBI" id="CHEBI:82685"/>
        <dbReference type="EC" id="2.8.1.9"/>
    </reaction>
</comment>
<dbReference type="AlphaFoldDB" id="A0ABD2W1A2"/>
<keyword evidence="3 4" id="KW-0501">Molybdenum cofactor biosynthesis</keyword>
<dbReference type="SUPFAM" id="SSF50800">
    <property type="entry name" value="PK beta-barrel domain-like"/>
    <property type="match status" value="1"/>
</dbReference>
<protein>
    <recommendedName>
        <fullName evidence="4">Molybdenum cofactor sulfurase</fullName>
        <shortName evidence="4">MCS</shortName>
        <shortName evidence="4">MOS</shortName>
        <shortName evidence="4">MoCo sulfurase</shortName>
        <ecNumber evidence="4">2.8.1.9</ecNumber>
    </recommendedName>
    <alternativeName>
        <fullName evidence="4">Molybdenum cofactor sulfurtransferase</fullName>
    </alternativeName>
    <alternativeName>
        <fullName evidence="4">Protein maroon-like</fullName>
        <shortName evidence="4">Ma-l</shortName>
    </alternativeName>
</protein>
<dbReference type="InterPro" id="IPR028886">
    <property type="entry name" value="MoCo_sulfurase"/>
</dbReference>
<dbReference type="SUPFAM" id="SSF141673">
    <property type="entry name" value="MOSC N-terminal domain-like"/>
    <property type="match status" value="1"/>
</dbReference>
<dbReference type="EC" id="2.8.1.9" evidence="4"/>
<dbReference type="GO" id="GO:0030151">
    <property type="term" value="F:molybdenum ion binding"/>
    <property type="evidence" value="ECO:0007669"/>
    <property type="project" value="UniProtKB-UniRule"/>
</dbReference>
<evidence type="ECO:0000256" key="3">
    <source>
        <dbReference type="ARBA" id="ARBA00023150"/>
    </source>
</evidence>
<feature type="active site" evidence="4">
    <location>
        <position position="407"/>
    </location>
</feature>
<dbReference type="HAMAP" id="MF_03050">
    <property type="entry name" value="MOCOS"/>
    <property type="match status" value="1"/>
</dbReference>
<dbReference type="InterPro" id="IPR005302">
    <property type="entry name" value="MoCF_Sase_C"/>
</dbReference>
<dbReference type="PANTHER" id="PTHR14237">
    <property type="entry name" value="MOLYBDOPTERIN COFACTOR SULFURASE MOSC"/>
    <property type="match status" value="1"/>
</dbReference>
<dbReference type="SUPFAM" id="SSF53383">
    <property type="entry name" value="PLP-dependent transferases"/>
    <property type="match status" value="1"/>
</dbReference>
<dbReference type="InterPro" id="IPR011037">
    <property type="entry name" value="Pyrv_Knase-like_insert_dom_sf"/>
</dbReference>
<dbReference type="EMBL" id="JBJJXI010000145">
    <property type="protein sequence ID" value="KAL3386702.1"/>
    <property type="molecule type" value="Genomic_DNA"/>
</dbReference>
<keyword evidence="7" id="KW-1185">Reference proteome</keyword>
<reference evidence="6 7" key="1">
    <citation type="journal article" date="2024" name="bioRxiv">
        <title>A reference genome for Trichogramma kaykai: A tiny desert-dwelling parasitoid wasp with competing sex-ratio distorters.</title>
        <authorList>
            <person name="Culotta J."/>
            <person name="Lindsey A.R."/>
        </authorList>
    </citation>
    <scope>NUCLEOTIDE SEQUENCE [LARGE SCALE GENOMIC DNA]</scope>
    <source>
        <strain evidence="6 7">KSX58</strain>
    </source>
</reference>
<dbReference type="PANTHER" id="PTHR14237:SF80">
    <property type="entry name" value="MOLYBDENUM COFACTOR SULFURASE"/>
    <property type="match status" value="1"/>
</dbReference>
<dbReference type="InterPro" id="IPR005303">
    <property type="entry name" value="MOCOS_middle"/>
</dbReference>
<proteinExistence type="inferred from homology"/>
<sequence>MDNFQELLYAPVYSEKTRKFLEQQFSRLHGECYLDHAGATLYADNQIKLSLNNLLSSLYTNPHSSGLNANLTEETIDNIRYRVLEHFHTTQDEYSIIFTSGATASLKLVAETFNFHNGCNEKNDGHFVHLQDNHTSVLGMRDLVVQKGAKVTAINYDETFTILELNCNENHSFQNDKANSLFVYSAQCNFSGFKYPLSWIKNVKNGCLNSHVQSDSNWFVMLDAASFAATNDLNLSVFKPDFVCISFYKMFGYPTGLGALLVRNESAEVLKKVYYGGGTVDVVLSSKMQHVKKNSLHQRFEDGTISFLSVASLQHGLKILSDISMSQISAHVFSLARYLHHCLLSLYHHNRHPLVKLYCDSDYENINLQGGIISFNVLRANGEYVGYTEVLNMAALYKIHLRTGCFCNPGACQRHLQLSNDDILNNYNSGYTCGGSTDLINGYPTGAVRVSFGYMSTEKDIQSLLLMLVKCFISGPEIIKYPLWSSDFKLKLKLNLENLKSVVISNDYKINDTDSKNTKINKFIKIRNETVEMMNNNTIASNVYIKNQTTFELFKVFLYPIKSCGSYEVINSWKLTSKGLQYDREWMIVTSTGVCLTQKQETKLCMIKPIIDLNRNELVLHYPNMPSICVPLNIASYEIVNGKLCKGKICGHKVEGIDCGSEVSEWLSLALGRPNLRLIRHSESSEKKKINKPELSFASQSQYLLINSASISWLANEIPNDFDCIKDTMLPRFRGNFVIKGCAPFEEINWKSVKIGNCTFQVEGVCTRCQMICIDQTTGIKTVEPLRTLAEKFHGKLRFGIYLVKSGIKDDLKIGDKVYCN</sequence>
<organism evidence="6 7">
    <name type="scientific">Trichogramma kaykai</name>
    <dbReference type="NCBI Taxonomy" id="54128"/>
    <lineage>
        <taxon>Eukaryota</taxon>
        <taxon>Metazoa</taxon>
        <taxon>Ecdysozoa</taxon>
        <taxon>Arthropoda</taxon>
        <taxon>Hexapoda</taxon>
        <taxon>Insecta</taxon>
        <taxon>Pterygota</taxon>
        <taxon>Neoptera</taxon>
        <taxon>Endopterygota</taxon>
        <taxon>Hymenoptera</taxon>
        <taxon>Apocrita</taxon>
        <taxon>Proctotrupomorpha</taxon>
        <taxon>Chalcidoidea</taxon>
        <taxon>Trichogrammatidae</taxon>
        <taxon>Trichogramma</taxon>
    </lineage>
</organism>
<dbReference type="GO" id="GO:0008265">
    <property type="term" value="F:molybdenum cofactor sulfurtransferase activity"/>
    <property type="evidence" value="ECO:0007669"/>
    <property type="project" value="UniProtKB-UniRule"/>
</dbReference>
<name>A0ABD2W1A2_9HYME</name>
<dbReference type="GO" id="GO:0016829">
    <property type="term" value="F:lyase activity"/>
    <property type="evidence" value="ECO:0007669"/>
    <property type="project" value="UniProtKB-UniRule"/>
</dbReference>
<gene>
    <name evidence="4" type="primary">mal</name>
    <name evidence="6" type="ORF">TKK_017896</name>
</gene>
<evidence type="ECO:0000256" key="4">
    <source>
        <dbReference type="HAMAP-Rule" id="MF_03050"/>
    </source>
</evidence>
<feature type="domain" description="MOSC" evidence="5">
    <location>
        <begin position="676"/>
        <end position="821"/>
    </location>
</feature>
<dbReference type="Pfam" id="PF00266">
    <property type="entry name" value="Aminotran_5"/>
    <property type="match status" value="1"/>
</dbReference>
<evidence type="ECO:0000313" key="7">
    <source>
        <dbReference type="Proteomes" id="UP001627154"/>
    </source>
</evidence>
<dbReference type="PROSITE" id="PS51340">
    <property type="entry name" value="MOSC"/>
    <property type="match status" value="1"/>
</dbReference>
<dbReference type="Gene3D" id="3.40.640.10">
    <property type="entry name" value="Type I PLP-dependent aspartate aminotransferase-like (Major domain)"/>
    <property type="match status" value="1"/>
</dbReference>
<dbReference type="InterPro" id="IPR015424">
    <property type="entry name" value="PyrdxlP-dep_Trfase"/>
</dbReference>
<evidence type="ECO:0000256" key="2">
    <source>
        <dbReference type="ARBA" id="ARBA00022898"/>
    </source>
</evidence>
<dbReference type="InterPro" id="IPR000192">
    <property type="entry name" value="Aminotrans_V_dom"/>
</dbReference>
<comment type="cofactor">
    <cofactor evidence="4">
        <name>pyridoxal 5'-phosphate</name>
        <dbReference type="ChEBI" id="CHEBI:597326"/>
    </cofactor>
</comment>
<dbReference type="Gene3D" id="3.90.1150.10">
    <property type="entry name" value="Aspartate Aminotransferase, domain 1"/>
    <property type="match status" value="1"/>
</dbReference>
<evidence type="ECO:0000313" key="6">
    <source>
        <dbReference type="EMBL" id="KAL3386702.1"/>
    </source>
</evidence>
<dbReference type="GO" id="GO:0030170">
    <property type="term" value="F:pyridoxal phosphate binding"/>
    <property type="evidence" value="ECO:0007669"/>
    <property type="project" value="UniProtKB-UniRule"/>
</dbReference>
<evidence type="ECO:0000256" key="1">
    <source>
        <dbReference type="ARBA" id="ARBA00022679"/>
    </source>
</evidence>
<comment type="caution">
    <text evidence="6">The sequence shown here is derived from an EMBL/GenBank/DDBJ whole genome shotgun (WGS) entry which is preliminary data.</text>
</comment>
<comment type="function">
    <text evidence="4">Sulfurates the molybdenum cofactor. Sulfation of molybdenum is essential for xanthine dehydrogenase (XDH) and aldehyde oxidase (ADO) enzymes in which molybdenum cofactor is liganded by 1 oxygen and 1 sulfur atom in active form.</text>
</comment>
<keyword evidence="1 4" id="KW-0808">Transferase</keyword>
<dbReference type="InterPro" id="IPR015422">
    <property type="entry name" value="PyrdxlP-dep_Trfase_small"/>
</dbReference>
<dbReference type="Pfam" id="PF03473">
    <property type="entry name" value="MOSC"/>
    <property type="match status" value="1"/>
</dbReference>
<comment type="similarity">
    <text evidence="4">Belongs to the class-V pyridoxal-phosphate-dependent aminotransferase family. MOCOS subfamily.</text>
</comment>
<keyword evidence="2 4" id="KW-0663">Pyridoxal phosphate</keyword>
<evidence type="ECO:0000259" key="5">
    <source>
        <dbReference type="PROSITE" id="PS51340"/>
    </source>
</evidence>
<dbReference type="Proteomes" id="UP001627154">
    <property type="component" value="Unassembled WGS sequence"/>
</dbReference>
<accession>A0ABD2W1A2</accession>
<dbReference type="Pfam" id="PF03476">
    <property type="entry name" value="MOSC_N"/>
    <property type="match status" value="1"/>
</dbReference>
<dbReference type="InterPro" id="IPR015421">
    <property type="entry name" value="PyrdxlP-dep_Trfase_major"/>
</dbReference>